<evidence type="ECO:0000259" key="1">
    <source>
        <dbReference type="Pfam" id="PF13977"/>
    </source>
</evidence>
<protein>
    <submittedName>
        <fullName evidence="2">TetR family transcriptional regulator C-terminal domain-containing protein</fullName>
    </submittedName>
</protein>
<name>A0ABS3MYW2_9BACI</name>
<organism evidence="2 3">
    <name type="scientific">Metabacillus bambusae</name>
    <dbReference type="NCBI Taxonomy" id="2795218"/>
    <lineage>
        <taxon>Bacteria</taxon>
        <taxon>Bacillati</taxon>
        <taxon>Bacillota</taxon>
        <taxon>Bacilli</taxon>
        <taxon>Bacillales</taxon>
        <taxon>Bacillaceae</taxon>
        <taxon>Metabacillus</taxon>
    </lineage>
</organism>
<dbReference type="EMBL" id="JAGDEL010000002">
    <property type="protein sequence ID" value="MBO1511000.1"/>
    <property type="molecule type" value="Genomic_DNA"/>
</dbReference>
<reference evidence="2 3" key="1">
    <citation type="submission" date="2021-03" db="EMBL/GenBank/DDBJ databases">
        <title>Whole genome sequence of Metabacillus bambusae BG109.</title>
        <authorList>
            <person name="Jeong J.W."/>
        </authorList>
    </citation>
    <scope>NUCLEOTIDE SEQUENCE [LARGE SCALE GENOMIC DNA]</scope>
    <source>
        <strain evidence="2 3">BG109</strain>
    </source>
</reference>
<gene>
    <name evidence="2" type="ORF">I7822_04745</name>
</gene>
<feature type="domain" description="BetI-type transcriptional repressor C-terminal" evidence="1">
    <location>
        <begin position="2"/>
        <end position="66"/>
    </location>
</feature>
<dbReference type="InterPro" id="IPR039538">
    <property type="entry name" value="BetI_C"/>
</dbReference>
<dbReference type="Proteomes" id="UP000663981">
    <property type="component" value="Unassembled WGS sequence"/>
</dbReference>
<dbReference type="Gene3D" id="1.10.357.10">
    <property type="entry name" value="Tetracycline Repressor, domain 2"/>
    <property type="match status" value="1"/>
</dbReference>
<keyword evidence="3" id="KW-1185">Reference proteome</keyword>
<dbReference type="InterPro" id="IPR036271">
    <property type="entry name" value="Tet_transcr_reg_TetR-rel_C_sf"/>
</dbReference>
<dbReference type="SUPFAM" id="SSF48498">
    <property type="entry name" value="Tetracyclin repressor-like, C-terminal domain"/>
    <property type="match status" value="1"/>
</dbReference>
<comment type="caution">
    <text evidence="2">The sequence shown here is derived from an EMBL/GenBank/DDBJ whole genome shotgun (WGS) entry which is preliminary data.</text>
</comment>
<proteinExistence type="predicted"/>
<evidence type="ECO:0000313" key="3">
    <source>
        <dbReference type="Proteomes" id="UP000663981"/>
    </source>
</evidence>
<sequence length="70" mass="8440">MYNRLKKLLDYLEYENLLREQLDKSLEVERLYALIDGIAIHALLDSERLNKDRIQRLFVYHLNSICVEES</sequence>
<evidence type="ECO:0000313" key="2">
    <source>
        <dbReference type="EMBL" id="MBO1511000.1"/>
    </source>
</evidence>
<accession>A0ABS3MYW2</accession>
<dbReference type="Pfam" id="PF13977">
    <property type="entry name" value="TetR_C_6"/>
    <property type="match status" value="1"/>
</dbReference>